<dbReference type="RefSeq" id="WP_394827996.1">
    <property type="nucleotide sequence ID" value="NZ_CP089984.1"/>
</dbReference>
<dbReference type="InterPro" id="IPR051024">
    <property type="entry name" value="GlcNAc_Chitin_IntDeg"/>
</dbReference>
<keyword evidence="5" id="KW-1185">Reference proteome</keyword>
<dbReference type="Proteomes" id="UP001370348">
    <property type="component" value="Chromosome"/>
</dbReference>
<dbReference type="InterPro" id="IPR004302">
    <property type="entry name" value="Cellulose/chitin-bd_N"/>
</dbReference>
<keyword evidence="1 2" id="KW-0732">Signal</keyword>
<organism evidence="4 5">
    <name type="scientific">Pendulispora albinea</name>
    <dbReference type="NCBI Taxonomy" id="2741071"/>
    <lineage>
        <taxon>Bacteria</taxon>
        <taxon>Pseudomonadati</taxon>
        <taxon>Myxococcota</taxon>
        <taxon>Myxococcia</taxon>
        <taxon>Myxococcales</taxon>
        <taxon>Sorangiineae</taxon>
        <taxon>Pendulisporaceae</taxon>
        <taxon>Pendulispora</taxon>
    </lineage>
</organism>
<protein>
    <submittedName>
        <fullName evidence="4">Lytic polysaccharide monooxygenase</fullName>
    </submittedName>
</protein>
<evidence type="ECO:0000313" key="4">
    <source>
        <dbReference type="EMBL" id="WXB18365.1"/>
    </source>
</evidence>
<dbReference type="PANTHER" id="PTHR34823">
    <property type="entry name" value="GLCNAC-BINDING PROTEIN A"/>
    <property type="match status" value="1"/>
</dbReference>
<reference evidence="4 5" key="1">
    <citation type="submission" date="2021-12" db="EMBL/GenBank/DDBJ databases">
        <title>Discovery of the Pendulisporaceae a myxobacterial family with distinct sporulation behavior and unique specialized metabolism.</title>
        <authorList>
            <person name="Garcia R."/>
            <person name="Popoff A."/>
            <person name="Bader C.D."/>
            <person name="Loehr J."/>
            <person name="Walesch S."/>
            <person name="Walt C."/>
            <person name="Boldt J."/>
            <person name="Bunk B."/>
            <person name="Haeckl F.J.F.P.J."/>
            <person name="Gunesch A.P."/>
            <person name="Birkelbach J."/>
            <person name="Nuebel U."/>
            <person name="Pietschmann T."/>
            <person name="Bach T."/>
            <person name="Mueller R."/>
        </authorList>
    </citation>
    <scope>NUCLEOTIDE SEQUENCE [LARGE SCALE GENOMIC DNA]</scope>
    <source>
        <strain evidence="4 5">MSr11954</strain>
    </source>
</reference>
<dbReference type="Gene3D" id="2.70.50.50">
    <property type="entry name" value="chitin-binding protein cbp21"/>
    <property type="match status" value="1"/>
</dbReference>
<keyword evidence="4" id="KW-0503">Monooxygenase</keyword>
<dbReference type="SUPFAM" id="SSF81296">
    <property type="entry name" value="E set domains"/>
    <property type="match status" value="1"/>
</dbReference>
<evidence type="ECO:0000313" key="5">
    <source>
        <dbReference type="Proteomes" id="UP001370348"/>
    </source>
</evidence>
<name>A0ABZ2M775_9BACT</name>
<evidence type="ECO:0000259" key="3">
    <source>
        <dbReference type="Pfam" id="PF03067"/>
    </source>
</evidence>
<feature type="chain" id="PRO_5045191849" evidence="2">
    <location>
        <begin position="33"/>
        <end position="267"/>
    </location>
</feature>
<dbReference type="PANTHER" id="PTHR34823:SF1">
    <property type="entry name" value="CHITIN-BINDING TYPE-4 DOMAIN-CONTAINING PROTEIN"/>
    <property type="match status" value="1"/>
</dbReference>
<evidence type="ECO:0000256" key="1">
    <source>
        <dbReference type="ARBA" id="ARBA00022729"/>
    </source>
</evidence>
<feature type="domain" description="Chitin-binding type-4" evidence="3">
    <location>
        <begin position="33"/>
        <end position="213"/>
    </location>
</feature>
<dbReference type="InterPro" id="IPR014756">
    <property type="entry name" value="Ig_E-set"/>
</dbReference>
<dbReference type="CDD" id="cd21177">
    <property type="entry name" value="LPMO_AA10"/>
    <property type="match status" value="1"/>
</dbReference>
<proteinExistence type="predicted"/>
<sequence length="267" mass="29383">MMIKTPFSHPKRISLAGLTLLAAAFTAAPAFAHGSMSGPTSRIYRCFQEGPENPKSAACKAAIAAGDSWPIYDWDEVNLGNADGHSRQIIPDGKLCSAGRAKYKGLDLPRSDWPATTMPASGRYTFQYLLTAAHPGTFELYVTKNGYDPTKPLKWSDLEDLPFYKQLNPPIVGNAYQLNATLPGGRTGRHLIYAIWQRHWPDSGEAFYSCSDVVFTSSSTAGPYSDIFGKIGDWYGNHMTTTDRTWKSATAFISPAHPAPRFAIFYE</sequence>
<evidence type="ECO:0000256" key="2">
    <source>
        <dbReference type="SAM" id="SignalP"/>
    </source>
</evidence>
<accession>A0ABZ2M775</accession>
<dbReference type="EMBL" id="CP089984">
    <property type="protein sequence ID" value="WXB18365.1"/>
    <property type="molecule type" value="Genomic_DNA"/>
</dbReference>
<feature type="signal peptide" evidence="2">
    <location>
        <begin position="1"/>
        <end position="32"/>
    </location>
</feature>
<keyword evidence="4" id="KW-0560">Oxidoreductase</keyword>
<dbReference type="Pfam" id="PF03067">
    <property type="entry name" value="LPMO_10"/>
    <property type="match status" value="1"/>
</dbReference>
<dbReference type="GO" id="GO:0004497">
    <property type="term" value="F:monooxygenase activity"/>
    <property type="evidence" value="ECO:0007669"/>
    <property type="project" value="UniProtKB-KW"/>
</dbReference>
<gene>
    <name evidence="4" type="ORF">LZC94_14080</name>
</gene>